<dbReference type="AlphaFoldDB" id="A0A6J8AGF2"/>
<dbReference type="EMBL" id="CACVKT020001364">
    <property type="protein sequence ID" value="CAC5367592.1"/>
    <property type="molecule type" value="Genomic_DNA"/>
</dbReference>
<dbReference type="OrthoDB" id="6075577at2759"/>
<dbReference type="SUPFAM" id="SSF52200">
    <property type="entry name" value="Toll/Interleukin receptor TIR domain"/>
    <property type="match status" value="1"/>
</dbReference>
<reference evidence="1 2" key="1">
    <citation type="submission" date="2020-06" db="EMBL/GenBank/DDBJ databases">
        <authorList>
            <person name="Li R."/>
            <person name="Bekaert M."/>
        </authorList>
    </citation>
    <scope>NUCLEOTIDE SEQUENCE [LARGE SCALE GENOMIC DNA]</scope>
    <source>
        <strain evidence="2">wild</strain>
    </source>
</reference>
<sequence length="158" mass="18320">MANPIFRKSKEEALEYDAYVAYCDGDYKCVYGPLRLFLEERRNYKLLLSDRGDGDVWPGQNRLAIYNSISKCKKIILEISNEFVNNELANYEVTIGIEQFVGLQTKIIVINLERTIKTQIPKCVLQMMSLNANDHIRKTDTLNENNIFRKCLDKAMKS</sequence>
<protein>
    <submittedName>
        <fullName evidence="1">SIGIRR</fullName>
    </submittedName>
</protein>
<organism evidence="1 2">
    <name type="scientific">Mytilus coruscus</name>
    <name type="common">Sea mussel</name>
    <dbReference type="NCBI Taxonomy" id="42192"/>
    <lineage>
        <taxon>Eukaryota</taxon>
        <taxon>Metazoa</taxon>
        <taxon>Spiralia</taxon>
        <taxon>Lophotrochozoa</taxon>
        <taxon>Mollusca</taxon>
        <taxon>Bivalvia</taxon>
        <taxon>Autobranchia</taxon>
        <taxon>Pteriomorphia</taxon>
        <taxon>Mytilida</taxon>
        <taxon>Mytiloidea</taxon>
        <taxon>Mytilidae</taxon>
        <taxon>Mytilinae</taxon>
        <taxon>Mytilus</taxon>
    </lineage>
</organism>
<dbReference type="InterPro" id="IPR035897">
    <property type="entry name" value="Toll_tir_struct_dom_sf"/>
</dbReference>
<dbReference type="Gene3D" id="3.40.50.10140">
    <property type="entry name" value="Toll/interleukin-1 receptor homology (TIR) domain"/>
    <property type="match status" value="1"/>
</dbReference>
<proteinExistence type="predicted"/>
<name>A0A6J8AGF2_MYTCO</name>
<gene>
    <name evidence="1" type="ORF">MCOR_7436</name>
</gene>
<accession>A0A6J8AGF2</accession>
<evidence type="ECO:0000313" key="2">
    <source>
        <dbReference type="Proteomes" id="UP000507470"/>
    </source>
</evidence>
<keyword evidence="2" id="KW-1185">Reference proteome</keyword>
<dbReference type="Proteomes" id="UP000507470">
    <property type="component" value="Unassembled WGS sequence"/>
</dbReference>
<evidence type="ECO:0000313" key="1">
    <source>
        <dbReference type="EMBL" id="CAC5367592.1"/>
    </source>
</evidence>